<dbReference type="eggNOG" id="COG1506">
    <property type="taxonomic scope" value="Bacteria"/>
</dbReference>
<dbReference type="PANTHER" id="PTHR48081:SF33">
    <property type="entry name" value="KYNURENINE FORMAMIDASE"/>
    <property type="match status" value="1"/>
</dbReference>
<dbReference type="KEGG" id="cgy:CGLY_11350"/>
<reference evidence="4 5" key="1">
    <citation type="journal article" date="2015" name="Int. J. Syst. Evol. Microbiol.">
        <title>Revisiting Corynebacterium glyciniphilum (ex Kubota et al., 1972) sp. nov., nom. rev., isolated from putrefied banana.</title>
        <authorList>
            <person name="Al-Dilaimi A."/>
            <person name="Bednarz H."/>
            <person name="Lomker A."/>
            <person name="Niehaus K."/>
            <person name="Kalinowski J."/>
            <person name="Ruckert C."/>
        </authorList>
    </citation>
    <scope>NUCLEOTIDE SEQUENCE [LARGE SCALE GENOMIC DNA]</scope>
    <source>
        <strain evidence="4">AJ 3170</strain>
    </source>
</reference>
<dbReference type="Proteomes" id="UP000023703">
    <property type="component" value="Chromosome"/>
</dbReference>
<dbReference type="STRING" id="1404245.CGLY_11350"/>
<keyword evidence="1" id="KW-0378">Hydrolase</keyword>
<accession>X5EBE9</accession>
<evidence type="ECO:0000313" key="4">
    <source>
        <dbReference type="EMBL" id="AHW64715.1"/>
    </source>
</evidence>
<organism evidence="4 5">
    <name type="scientific">Corynebacterium glyciniphilum AJ 3170</name>
    <dbReference type="NCBI Taxonomy" id="1404245"/>
    <lineage>
        <taxon>Bacteria</taxon>
        <taxon>Bacillati</taxon>
        <taxon>Actinomycetota</taxon>
        <taxon>Actinomycetes</taxon>
        <taxon>Mycobacteriales</taxon>
        <taxon>Corynebacteriaceae</taxon>
        <taxon>Corynebacterium</taxon>
    </lineage>
</organism>
<evidence type="ECO:0000256" key="1">
    <source>
        <dbReference type="ARBA" id="ARBA00022801"/>
    </source>
</evidence>
<dbReference type="InterPro" id="IPR050300">
    <property type="entry name" value="GDXG_lipolytic_enzyme"/>
</dbReference>
<evidence type="ECO:0000259" key="3">
    <source>
        <dbReference type="Pfam" id="PF20434"/>
    </source>
</evidence>
<gene>
    <name evidence="4" type="ORF">CGLY_11350</name>
</gene>
<dbReference type="AlphaFoldDB" id="X5EBE9"/>
<sequence length="365" mass="39580">MSLPSCRWYRPYRSYRPYHSYPAGRVASMLAATALTVTLVSCSDDSSSGRNADGGHSSPPSDTIELDGATVVPDVPNDEVADGFVERFVYPVREGTPDPTQNWADFYLPEGEHDEDTVPLVVFIHGGAWHGGAPGSRHIAADLASRGLAVLNVEYRDVNEGGGWPQTFTDVADALDYIPSIDKRHPEITIDDETVVGHSAGAQLAAWAGTRGDLETGTLGADPKFTPNRVVSLSGPLDLVWAAEHGDDNIIKAMKGTPAQLPERYDSIDPIQNINRHIPVVAVHGTADTLVPPENSQHYVDAVTHDGGNAKLVMLRDEDHTSFLKNSSRHYNQVLEIIHRVTTLSHEELGTRLDGGTTELAEEKP</sequence>
<dbReference type="SUPFAM" id="SSF53474">
    <property type="entry name" value="alpha/beta-Hydrolases"/>
    <property type="match status" value="1"/>
</dbReference>
<proteinExistence type="predicted"/>
<dbReference type="EMBL" id="CP006842">
    <property type="protein sequence ID" value="AHW64715.1"/>
    <property type="molecule type" value="Genomic_DNA"/>
</dbReference>
<feature type="domain" description="BD-FAE-like" evidence="3">
    <location>
        <begin position="105"/>
        <end position="299"/>
    </location>
</feature>
<feature type="region of interest" description="Disordered" evidence="2">
    <location>
        <begin position="43"/>
        <end position="67"/>
    </location>
</feature>
<dbReference type="HOGENOM" id="CLU_012494_10_0_11"/>
<protein>
    <recommendedName>
        <fullName evidence="3">BD-FAE-like domain-containing protein</fullName>
    </recommendedName>
</protein>
<dbReference type="Gene3D" id="3.40.50.1820">
    <property type="entry name" value="alpha/beta hydrolase"/>
    <property type="match status" value="1"/>
</dbReference>
<dbReference type="Pfam" id="PF20434">
    <property type="entry name" value="BD-FAE"/>
    <property type="match status" value="1"/>
</dbReference>
<dbReference type="PANTHER" id="PTHR48081">
    <property type="entry name" value="AB HYDROLASE SUPERFAMILY PROTEIN C4A8.06C"/>
    <property type="match status" value="1"/>
</dbReference>
<evidence type="ECO:0000256" key="2">
    <source>
        <dbReference type="SAM" id="MobiDB-lite"/>
    </source>
</evidence>
<dbReference type="InterPro" id="IPR049492">
    <property type="entry name" value="BD-FAE-like_dom"/>
</dbReference>
<dbReference type="InterPro" id="IPR029058">
    <property type="entry name" value="AB_hydrolase_fold"/>
</dbReference>
<dbReference type="GO" id="GO:0016787">
    <property type="term" value="F:hydrolase activity"/>
    <property type="evidence" value="ECO:0007669"/>
    <property type="project" value="UniProtKB-KW"/>
</dbReference>
<name>X5EBE9_9CORY</name>
<evidence type="ECO:0000313" key="5">
    <source>
        <dbReference type="Proteomes" id="UP000023703"/>
    </source>
</evidence>
<keyword evidence="5" id="KW-1185">Reference proteome</keyword>